<evidence type="ECO:0000256" key="4">
    <source>
        <dbReference type="ARBA" id="ARBA00022741"/>
    </source>
</evidence>
<dbReference type="SUPFAM" id="SSF55608">
    <property type="entry name" value="Homing endonucleases"/>
    <property type="match status" value="1"/>
</dbReference>
<evidence type="ECO:0000313" key="9">
    <source>
        <dbReference type="Proteomes" id="UP000198286"/>
    </source>
</evidence>
<keyword evidence="5" id="KW-0067">ATP-binding</keyword>
<evidence type="ECO:0000256" key="5">
    <source>
        <dbReference type="ARBA" id="ARBA00022840"/>
    </source>
</evidence>
<gene>
    <name evidence="8" type="ORF">MYCOZU2_02210</name>
</gene>
<dbReference type="InterPro" id="IPR036844">
    <property type="entry name" value="Hint_dom_sf"/>
</dbReference>
<dbReference type="GO" id="GO:0005524">
    <property type="term" value="F:ATP binding"/>
    <property type="evidence" value="ECO:0007669"/>
    <property type="project" value="UniProtKB-KW"/>
</dbReference>
<dbReference type="Gene3D" id="2.170.16.10">
    <property type="entry name" value="Hedgehog/Intein (Hint) domain"/>
    <property type="match status" value="1"/>
</dbReference>
<reference evidence="8 9" key="1">
    <citation type="journal article" date="2017" name="Lancet Infect. Dis.">
        <title>Global outbreak of severe Mycobacterium chimaera disease after cardiac surgery: a molecular epidemiological study.</title>
        <authorList>
            <person name="van Ingen J."/>
            <person name="Kohl T."/>
            <person name="Kranzer K."/>
            <person name="Hasse B."/>
            <person name="Keller P."/>
            <person name="Szafranska A."/>
            <person name="Hillemann D."/>
            <person name="Chand M."/>
            <person name="Schreiber P."/>
            <person name="Sommerstein R."/>
            <person name="Berger C."/>
            <person name="Genoni M."/>
            <person name="Ruegg C."/>
            <person name="Troillet N."/>
            <person name="Widmer A.F."/>
            <person name="Becker S.L."/>
            <person name="Herrmann M."/>
            <person name="Eckmanns T."/>
            <person name="Haller S."/>
            <person name="Hoeller C."/>
            <person name="Debast S.B."/>
            <person name="Wolfhagen M.J."/>
            <person name="Hopman J."/>
            <person name="Kluytmans J."/>
            <person name="Langelaar M."/>
            <person name="Notermans D.W."/>
            <person name="ten Oever J."/>
            <person name="van den Barselaar P."/>
            <person name="Vonk A.B.A."/>
            <person name="Vos M.C."/>
            <person name="Ahmed N."/>
            <person name="Brown T."/>
            <person name="Crook D."/>
            <person name="Lamagni T."/>
            <person name="Phin N."/>
            <person name="Smith E.G."/>
            <person name="Zambon M."/>
            <person name="Serr A."/>
            <person name="Goetting T."/>
            <person name="Ebner W."/>
            <person name="Thuermer A."/>
            <person name="Utpatel C."/>
            <person name="Sproer C."/>
            <person name="Bunk B."/>
            <person name="Nubel U."/>
            <person name="Bloemberg G."/>
            <person name="Bottger E."/>
            <person name="Niemann S."/>
            <person name="Wagner D."/>
            <person name="Sax H."/>
        </authorList>
    </citation>
    <scope>NUCLEOTIDE SEQUENCE [LARGE SCALE GENOMIC DNA]</scope>
    <source>
        <strain evidence="8 9">ZUERICH-2</strain>
    </source>
</reference>
<dbReference type="AlphaFoldDB" id="A0A7U5RUU2"/>
<dbReference type="SUPFAM" id="SSF52540">
    <property type="entry name" value="P-loop containing nucleoside triphosphate hydrolases"/>
    <property type="match status" value="2"/>
</dbReference>
<dbReference type="GO" id="GO:0005829">
    <property type="term" value="C:cytosol"/>
    <property type="evidence" value="ECO:0007669"/>
    <property type="project" value="TreeGrafter"/>
</dbReference>
<dbReference type="PANTHER" id="PTHR30473">
    <property type="entry name" value="PROTEIN PHOH"/>
    <property type="match status" value="1"/>
</dbReference>
<proteinExistence type="inferred from homology"/>
<evidence type="ECO:0000256" key="2">
    <source>
        <dbReference type="ARBA" id="ARBA00010393"/>
    </source>
</evidence>
<dbReference type="InterPro" id="IPR051451">
    <property type="entry name" value="PhoH2-like"/>
</dbReference>
<evidence type="ECO:0000313" key="8">
    <source>
        <dbReference type="EMBL" id="ASL14627.1"/>
    </source>
</evidence>
<dbReference type="SUPFAM" id="SSF51294">
    <property type="entry name" value="Hedgehog/intein (Hint) domain"/>
    <property type="match status" value="1"/>
</dbReference>
<comment type="similarity">
    <text evidence="2">Belongs to the PhoH family.</text>
</comment>
<evidence type="ECO:0000256" key="3">
    <source>
        <dbReference type="ARBA" id="ARBA00022490"/>
    </source>
</evidence>
<dbReference type="InterPro" id="IPR004042">
    <property type="entry name" value="Intein_endonuc_central"/>
</dbReference>
<protein>
    <recommendedName>
        <fullName evidence="6">PhoH-like protein</fullName>
    </recommendedName>
</protein>
<dbReference type="Gene3D" id="3.40.50.300">
    <property type="entry name" value="P-loop containing nucleotide triphosphate hydrolases"/>
    <property type="match status" value="2"/>
</dbReference>
<dbReference type="PANTHER" id="PTHR30473:SF1">
    <property type="entry name" value="PHOH-LIKE PROTEIN"/>
    <property type="match status" value="1"/>
</dbReference>
<dbReference type="InterPro" id="IPR027434">
    <property type="entry name" value="Homing_endonucl"/>
</dbReference>
<evidence type="ECO:0000259" key="7">
    <source>
        <dbReference type="PROSITE" id="PS50819"/>
    </source>
</evidence>
<name>A0A7U5RUU2_MYCIT</name>
<evidence type="ECO:0000256" key="6">
    <source>
        <dbReference type="ARBA" id="ARBA00039970"/>
    </source>
</evidence>
<keyword evidence="4" id="KW-0547">Nucleotide-binding</keyword>
<dbReference type="GO" id="GO:0004519">
    <property type="term" value="F:endonuclease activity"/>
    <property type="evidence" value="ECO:0007669"/>
    <property type="project" value="InterPro"/>
</dbReference>
<comment type="subcellular location">
    <subcellularLocation>
        <location evidence="1">Cytoplasm</location>
    </subcellularLocation>
</comment>
<accession>A0A7U5RUU2</accession>
<dbReference type="Proteomes" id="UP000198286">
    <property type="component" value="Chromosome"/>
</dbReference>
<sequence>MGLLGSADENLRSLERTLDADLHVRGNTVTISGEPADVALAERVISELIAIVAGGQPLTPEVVRHSVAMLAGTDNESPAEVLTLDILSRRGKTIRPKTLNQKRYVDAIDANTVVFGVGPAGTGKTYLAMAKAVNALQTKQVSRIILTRPAVEAGERLGFLPGTLSEKIDPYLRPLYDALYDMMDAELIPKLMSAGVIEVAPLAYMRGRAQPVFTKVLTPNGFQPIGQLRVGDFVIGSDGKPTEVLGIYPQGFKEIYRVSSQDGSSTLASGDHLWSVATRDDRRRGKPWRVLQTKEMIGNLRAAHYHRYELPLLSAPVDFESRPVPLDPYALGLLLGDGCLTCKTTPSFATTDPELAESLGRLIPGIEVRRKSAVDYVLNRSPSQVATRTNPVTSVLRQLGLAGLRSAGKFIPRDYLLNSPEVRLALLQGLLDSNGGPVTQQGRTCRIQFTTVSARLRDDAVFLVQSLGGIAYWRTRPAEGRKPGLARGREVQHRSDAYTLDLRLPEGVVPFRLARKAAKYDVTGGGRPVRFVDRIEPAGTEEAVCIQVAAADSLYVTEDFLLTHNTLNSAFIVLDEAQNTTAEQMKMFLTRLGFGSKIVVTGDITQVDLPGGARSGLRSAIEILDSVEDIHVAELTSVDVVRHRLVSEIVDAYAKFEEPDLTMNRAARRASGSRGRR</sequence>
<organism evidence="8 9">
    <name type="scientific">Mycobacterium intracellulare subsp. chimaera</name>
    <dbReference type="NCBI Taxonomy" id="222805"/>
    <lineage>
        <taxon>Bacteria</taxon>
        <taxon>Bacillati</taxon>
        <taxon>Actinomycetota</taxon>
        <taxon>Actinomycetes</taxon>
        <taxon>Mycobacteriales</taxon>
        <taxon>Mycobacteriaceae</taxon>
        <taxon>Mycobacterium</taxon>
        <taxon>Mycobacterium avium complex (MAC)</taxon>
    </lineage>
</organism>
<dbReference type="EMBL" id="CP015267">
    <property type="protein sequence ID" value="ASL14627.1"/>
    <property type="molecule type" value="Genomic_DNA"/>
</dbReference>
<feature type="domain" description="DOD-type homing endonuclease" evidence="7">
    <location>
        <begin position="330"/>
        <end position="469"/>
    </location>
</feature>
<keyword evidence="3" id="KW-0963">Cytoplasm</keyword>
<dbReference type="Pfam" id="PF02562">
    <property type="entry name" value="PhoH"/>
    <property type="match status" value="2"/>
</dbReference>
<dbReference type="InterPro" id="IPR003714">
    <property type="entry name" value="PhoH"/>
</dbReference>
<dbReference type="InterPro" id="IPR027417">
    <property type="entry name" value="P-loop_NTPase"/>
</dbReference>
<dbReference type="PROSITE" id="PS50819">
    <property type="entry name" value="INTEIN_ENDONUCLEASE"/>
    <property type="match status" value="1"/>
</dbReference>
<evidence type="ECO:0000256" key="1">
    <source>
        <dbReference type="ARBA" id="ARBA00004496"/>
    </source>
</evidence>
<dbReference type="InterPro" id="IPR004860">
    <property type="entry name" value="LAGLIDADG_dom"/>
</dbReference>
<dbReference type="Gene3D" id="3.10.28.10">
    <property type="entry name" value="Homing endonucleases"/>
    <property type="match status" value="1"/>
</dbReference>
<dbReference type="Pfam" id="PF14528">
    <property type="entry name" value="LAGLIDADG_3"/>
    <property type="match status" value="1"/>
</dbReference>